<evidence type="ECO:0000256" key="1">
    <source>
        <dbReference type="ARBA" id="ARBA00022679"/>
    </source>
</evidence>
<dbReference type="EMBL" id="JBHLUU010000027">
    <property type="protein sequence ID" value="MFC0475453.1"/>
    <property type="molecule type" value="Genomic_DNA"/>
</dbReference>
<comment type="caution">
    <text evidence="2">The sequence shown here is derived from an EMBL/GenBank/DDBJ whole genome shotgun (WGS) entry which is preliminary data.</text>
</comment>
<reference evidence="2 3" key="1">
    <citation type="submission" date="2024-09" db="EMBL/GenBank/DDBJ databases">
        <authorList>
            <person name="Sun Q."/>
            <person name="Mori K."/>
        </authorList>
    </citation>
    <scope>NUCLEOTIDE SEQUENCE [LARGE SCALE GENOMIC DNA]</scope>
    <source>
        <strain evidence="2 3">CGMCC 1.9126</strain>
    </source>
</reference>
<dbReference type="PANTHER" id="PTHR48207">
    <property type="entry name" value="SUCCINATE--HYDROXYMETHYLGLUTARATE COA-TRANSFERASE"/>
    <property type="match status" value="1"/>
</dbReference>
<dbReference type="Pfam" id="PF02515">
    <property type="entry name" value="CoA_transf_3"/>
    <property type="match status" value="1"/>
</dbReference>
<dbReference type="InterPro" id="IPR023606">
    <property type="entry name" value="CoA-Trfase_III_dom_1_sf"/>
</dbReference>
<dbReference type="InterPro" id="IPR003673">
    <property type="entry name" value="CoA-Trfase_fam_III"/>
</dbReference>
<dbReference type="PANTHER" id="PTHR48207:SF3">
    <property type="entry name" value="SUCCINATE--HYDROXYMETHYLGLUTARATE COA-TRANSFERASE"/>
    <property type="match status" value="1"/>
</dbReference>
<sequence length="400" mass="44642">MANQKLPLEGVKVLEMGSLIAGPFCTRILAEFGADVIKIELPKQGDQIRKWRVMHNDTSLWWYIQSRNKKSLAIDCRTEDGHEVIKKILMECDILVENFRPGTLAKWGLDQQILEEINPQLITCHISGYGQTGPYKDRAGYGAIGEAMGGLRYLTGYPELPPTRVGISIGDSVASLYSVIGILMALYHRDVNKGEAQEIDVALYESIFSLMESMIPDYDFAGVKRDRTGSTLPGIVPSNIYKTKDADSYVVIAANGDNVFQRLLRVIDKEDLVGDERFITNDKRVLYADLIDSMIQGWSSTLPLQECVDILNKNGIPAGPIYSVEEMMTDPQYIEREMILDARHPDLGTIKVPGIVPKLTKTPGQVKWLGPKLGENNEQILKEIGLTDAQIIQLYQKGVI</sequence>
<evidence type="ECO:0000313" key="2">
    <source>
        <dbReference type="EMBL" id="MFC0475453.1"/>
    </source>
</evidence>
<dbReference type="Proteomes" id="UP001589738">
    <property type="component" value="Unassembled WGS sequence"/>
</dbReference>
<name>A0ABV6KU77_9BACI</name>
<dbReference type="Gene3D" id="3.40.50.10540">
    <property type="entry name" value="Crotonobetainyl-coa:carnitine coa-transferase, domain 1"/>
    <property type="match status" value="1"/>
</dbReference>
<dbReference type="InterPro" id="IPR044855">
    <property type="entry name" value="CoA-Trfase_III_dom3_sf"/>
</dbReference>
<keyword evidence="1 2" id="KW-0808">Transferase</keyword>
<keyword evidence="3" id="KW-1185">Reference proteome</keyword>
<proteinExistence type="predicted"/>
<accession>A0ABV6KU77</accession>
<dbReference type="SUPFAM" id="SSF89796">
    <property type="entry name" value="CoA-transferase family III (CaiB/BaiF)"/>
    <property type="match status" value="1"/>
</dbReference>
<dbReference type="GO" id="GO:0016740">
    <property type="term" value="F:transferase activity"/>
    <property type="evidence" value="ECO:0007669"/>
    <property type="project" value="UniProtKB-KW"/>
</dbReference>
<gene>
    <name evidence="2" type="ORF">ACFFHF_09345</name>
</gene>
<dbReference type="Gene3D" id="3.30.1540.10">
    <property type="entry name" value="formyl-coa transferase, domain 3"/>
    <property type="match status" value="1"/>
</dbReference>
<protein>
    <submittedName>
        <fullName evidence="2">CaiB/BaiF CoA transferase family protein</fullName>
    </submittedName>
</protein>
<evidence type="ECO:0000313" key="3">
    <source>
        <dbReference type="Proteomes" id="UP001589738"/>
    </source>
</evidence>
<dbReference type="RefSeq" id="WP_160547796.1">
    <property type="nucleotide sequence ID" value="NZ_JBHLUU010000027.1"/>
</dbReference>
<organism evidence="2 3">
    <name type="scientific">Robertmurraya beringensis</name>
    <dbReference type="NCBI Taxonomy" id="641660"/>
    <lineage>
        <taxon>Bacteria</taxon>
        <taxon>Bacillati</taxon>
        <taxon>Bacillota</taxon>
        <taxon>Bacilli</taxon>
        <taxon>Bacillales</taxon>
        <taxon>Bacillaceae</taxon>
        <taxon>Robertmurraya</taxon>
    </lineage>
</organism>
<dbReference type="InterPro" id="IPR050483">
    <property type="entry name" value="CoA-transferase_III_domain"/>
</dbReference>